<keyword evidence="6" id="KW-0326">Glycosidase</keyword>
<evidence type="ECO:0000313" key="8">
    <source>
        <dbReference type="EMBL" id="GAQ25741.1"/>
    </source>
</evidence>
<dbReference type="Gene3D" id="3.20.20.80">
    <property type="entry name" value="Glycosidases"/>
    <property type="match status" value="2"/>
</dbReference>
<dbReference type="SMART" id="SM00342">
    <property type="entry name" value="HTH_ARAC"/>
    <property type="match status" value="1"/>
</dbReference>
<evidence type="ECO:0000256" key="5">
    <source>
        <dbReference type="ARBA" id="ARBA00023163"/>
    </source>
</evidence>
<dbReference type="STRING" id="224999.GCA_001485475_01777"/>
<dbReference type="EMBL" id="DF977002">
    <property type="protein sequence ID" value="GAQ25741.1"/>
    <property type="molecule type" value="Genomic_DNA"/>
</dbReference>
<evidence type="ECO:0000259" key="7">
    <source>
        <dbReference type="PROSITE" id="PS01124"/>
    </source>
</evidence>
<dbReference type="InterPro" id="IPR049166">
    <property type="entry name" value="GH39_cat"/>
</dbReference>
<dbReference type="InterPro" id="IPR014710">
    <property type="entry name" value="RmlC-like_jellyroll"/>
</dbReference>
<dbReference type="InterPro" id="IPR009057">
    <property type="entry name" value="Homeodomain-like_sf"/>
</dbReference>
<accession>A0A0U9HGC3</accession>
<evidence type="ECO:0000256" key="3">
    <source>
        <dbReference type="ARBA" id="ARBA00023015"/>
    </source>
</evidence>
<name>A0A0U9HGC3_9FIRM</name>
<feature type="domain" description="HTH araC/xylS-type" evidence="7">
    <location>
        <begin position="176"/>
        <end position="274"/>
    </location>
</feature>
<evidence type="ECO:0000256" key="2">
    <source>
        <dbReference type="ARBA" id="ARBA00022801"/>
    </source>
</evidence>
<dbReference type="PROSITE" id="PS00041">
    <property type="entry name" value="HTH_ARAC_FAMILY_1"/>
    <property type="match status" value="1"/>
</dbReference>
<dbReference type="PANTHER" id="PTHR43280">
    <property type="entry name" value="ARAC-FAMILY TRANSCRIPTIONAL REGULATOR"/>
    <property type="match status" value="1"/>
</dbReference>
<keyword evidence="2" id="KW-0378">Hydrolase</keyword>
<dbReference type="Gene3D" id="2.60.40.1500">
    <property type="entry name" value="Glycosyl hydrolase domain, family 39"/>
    <property type="match status" value="1"/>
</dbReference>
<sequence length="668" mass="79067">MRREHIKYMENIPINIELLDIREYPIHWHEAIEILMILKGSIEATVESDTYRLIENEVEIINLDEAHSLSSNEPNLVLMLHIDPNFFQKYYEDIRNIYFYTDCAFEGEPQVGDNYEIFKKYLSTILCEAVQKGEDYDVYIRETLVELLYLLINEFHYLIYENRDLKDNAEQLQRYHRIAKYIFNNYNNKISLQDIAKKEFLSAQYLSNEIKYALGISFQDFVNLTRAEESVKLLLDTDMSISEISEEVGFSHTRYYNKHFKRHYKMTPLQYRKKYKMDEEKFNKAKQITSYDLGEALKYISSYLENYERYNYEEKISKINVDVYKNEGEFFHTYKDAIILPKASAILEKEIQEFLITIQKEIDFDYGILRDLFSREIGIYPEGNINFRYAKKIIDLILSVNLRPDIIFGFKEFTPARYKEIITNFLNYFQEEYGTYELSKWRYSIEKDAPEDFKKIFYGILSDEWGFTAKEEDIKDRDINSVYDMASMVPLVIDKAVNGDDPYVLKAIDDIAREENPENAVFFGDKGLLNWEGIKKPAYHAFYFLSKLGDTVIEKGEGYIVTSKGEDFQLLLYTTGKENTERNLSLNIVNLWRDYRVVMYEASENTNSAYNLWKALGEPLYLTDNEVELLKLASIPKITTDFRKKKPVQHFKLKIRGCGAILLMFYAT</sequence>
<dbReference type="Pfam" id="PF02311">
    <property type="entry name" value="AraC_binding"/>
    <property type="match status" value="1"/>
</dbReference>
<dbReference type="Proteomes" id="UP000062160">
    <property type="component" value="Unassembled WGS sequence"/>
</dbReference>
<dbReference type="Gene3D" id="1.10.10.60">
    <property type="entry name" value="Homeodomain-like"/>
    <property type="match status" value="2"/>
</dbReference>
<keyword evidence="4 8" id="KW-0238">DNA-binding</keyword>
<dbReference type="GO" id="GO:0003700">
    <property type="term" value="F:DNA-binding transcription factor activity"/>
    <property type="evidence" value="ECO:0007669"/>
    <property type="project" value="InterPro"/>
</dbReference>
<dbReference type="Gene3D" id="2.60.120.10">
    <property type="entry name" value="Jelly Rolls"/>
    <property type="match status" value="1"/>
</dbReference>
<dbReference type="SUPFAM" id="SSF46689">
    <property type="entry name" value="Homeodomain-like"/>
    <property type="match status" value="1"/>
</dbReference>
<dbReference type="InterPro" id="IPR018060">
    <property type="entry name" value="HTH_AraC"/>
</dbReference>
<dbReference type="InterPro" id="IPR018062">
    <property type="entry name" value="HTH_AraC-typ_CS"/>
</dbReference>
<comment type="similarity">
    <text evidence="1">Belongs to the glycosyl hydrolase 39 family.</text>
</comment>
<keyword evidence="3" id="KW-0805">Transcription regulation</keyword>
<organism evidence="8">
    <name type="scientific">Tepidanaerobacter syntrophicus</name>
    <dbReference type="NCBI Taxonomy" id="224999"/>
    <lineage>
        <taxon>Bacteria</taxon>
        <taxon>Bacillati</taxon>
        <taxon>Bacillota</taxon>
        <taxon>Clostridia</taxon>
        <taxon>Thermosediminibacterales</taxon>
        <taxon>Tepidanaerobacteraceae</taxon>
        <taxon>Tepidanaerobacter</taxon>
    </lineage>
</organism>
<keyword evidence="5" id="KW-0804">Transcription</keyword>
<dbReference type="Pfam" id="PF12833">
    <property type="entry name" value="HTH_18"/>
    <property type="match status" value="1"/>
</dbReference>
<dbReference type="PANTHER" id="PTHR43280:SF34">
    <property type="entry name" value="ARAC-FAMILY TRANSCRIPTIONAL REGULATOR"/>
    <property type="match status" value="1"/>
</dbReference>
<reference evidence="8" key="1">
    <citation type="journal article" date="2016" name="Genome Announc.">
        <title>Draft Genome Sequence of the Syntrophic Lactate-Degrading Bacterium Tepidanaerobacter syntrophicus JLT.</title>
        <authorList>
            <person name="Matsuura N."/>
            <person name="Ohashi A."/>
            <person name="Tourlousse D.M."/>
            <person name="Sekiguchi Y."/>
        </authorList>
    </citation>
    <scope>NUCLEOTIDE SEQUENCE [LARGE SCALE GENOMIC DNA]</scope>
    <source>
        <strain evidence="8">JL</strain>
    </source>
</reference>
<dbReference type="InterPro" id="IPR017853">
    <property type="entry name" value="GH"/>
</dbReference>
<keyword evidence="9" id="KW-1185">Reference proteome</keyword>
<evidence type="ECO:0000313" key="9">
    <source>
        <dbReference type="Proteomes" id="UP000062160"/>
    </source>
</evidence>
<dbReference type="InterPro" id="IPR037923">
    <property type="entry name" value="HTH-like"/>
</dbReference>
<proteinExistence type="inferred from homology"/>
<dbReference type="OrthoDB" id="9776971at2"/>
<dbReference type="SUPFAM" id="SSF51215">
    <property type="entry name" value="Regulatory protein AraC"/>
    <property type="match status" value="1"/>
</dbReference>
<protein>
    <submittedName>
        <fullName evidence="8">AraC-type DNA-binding protein</fullName>
    </submittedName>
</protein>
<dbReference type="Pfam" id="PF01229">
    <property type="entry name" value="Glyco_hydro_39"/>
    <property type="match status" value="1"/>
</dbReference>
<gene>
    <name evidence="8" type="ORF">TSYNT_8278</name>
</gene>
<dbReference type="PROSITE" id="PS01124">
    <property type="entry name" value="HTH_ARAC_FAMILY_2"/>
    <property type="match status" value="1"/>
</dbReference>
<evidence type="ECO:0000256" key="6">
    <source>
        <dbReference type="ARBA" id="ARBA00023295"/>
    </source>
</evidence>
<dbReference type="SUPFAM" id="SSF51011">
    <property type="entry name" value="Glycosyl hydrolase domain"/>
    <property type="match status" value="1"/>
</dbReference>
<dbReference type="GO" id="GO:0016798">
    <property type="term" value="F:hydrolase activity, acting on glycosyl bonds"/>
    <property type="evidence" value="ECO:0007669"/>
    <property type="project" value="UniProtKB-KW"/>
</dbReference>
<evidence type="ECO:0000256" key="4">
    <source>
        <dbReference type="ARBA" id="ARBA00023125"/>
    </source>
</evidence>
<dbReference type="AlphaFoldDB" id="A0A0U9HGC3"/>
<dbReference type="SUPFAM" id="SSF51445">
    <property type="entry name" value="(Trans)glycosidases"/>
    <property type="match status" value="1"/>
</dbReference>
<dbReference type="GO" id="GO:0043565">
    <property type="term" value="F:sequence-specific DNA binding"/>
    <property type="evidence" value="ECO:0007669"/>
    <property type="project" value="InterPro"/>
</dbReference>
<dbReference type="InterPro" id="IPR003313">
    <property type="entry name" value="AraC-bd"/>
</dbReference>
<evidence type="ECO:0000256" key="1">
    <source>
        <dbReference type="ARBA" id="ARBA00008875"/>
    </source>
</evidence>
<dbReference type="RefSeq" id="WP_059033195.1">
    <property type="nucleotide sequence ID" value="NZ_DF977002.1"/>
</dbReference>